<dbReference type="OrthoDB" id="1022638at2759"/>
<proteinExistence type="predicted"/>
<evidence type="ECO:0000313" key="1">
    <source>
        <dbReference type="EMBL" id="KAF9739597.1"/>
    </source>
</evidence>
<dbReference type="EMBL" id="WJXW01000002">
    <property type="protein sequence ID" value="KAF9739597.1"/>
    <property type="molecule type" value="Genomic_DNA"/>
</dbReference>
<comment type="caution">
    <text evidence="1">The sequence shown here is derived from an EMBL/GenBank/DDBJ whole genome shotgun (WGS) entry which is preliminary data.</text>
</comment>
<sequence>MKLLNRSPYLKDIQHQISTYIPLPDAQPEVFSIYQQWLYTRGLYTKMVVKEAALGSFHSSHRDEWTKLTESYLLGHKLADIDFRDRVIDGMLEWLNETTNYTYDLSMVVDNIAQIYAALKDPPEDHPLRRLISDIVSLEFTDAMIQKMVIDRKGELPGGFLLNLVSKLSAKSGTSTPSSNCPKLPELREACHYHCHGKGECYREK</sequence>
<dbReference type="AlphaFoldDB" id="A0A9P6KUQ0"/>
<keyword evidence="2" id="KW-1185">Reference proteome</keyword>
<accession>A0A9P6KUQ0</accession>
<reference evidence="1" key="1">
    <citation type="journal article" date="2020" name="Mol. Plant Microbe Interact.">
        <title>Genome Sequence of the Biocontrol Agent Coniothyrium minitans strain Conio (IMI 134523).</title>
        <authorList>
            <person name="Patel D."/>
            <person name="Shittu T.A."/>
            <person name="Baroncelli R."/>
            <person name="Muthumeenakshi S."/>
            <person name="Osborne T.H."/>
            <person name="Janganan T.K."/>
            <person name="Sreenivasaprasad S."/>
        </authorList>
    </citation>
    <scope>NUCLEOTIDE SEQUENCE</scope>
    <source>
        <strain evidence="1">Conio</strain>
    </source>
</reference>
<dbReference type="Proteomes" id="UP000756921">
    <property type="component" value="Unassembled WGS sequence"/>
</dbReference>
<name>A0A9P6KUQ0_9PLEO</name>
<evidence type="ECO:0000313" key="2">
    <source>
        <dbReference type="Proteomes" id="UP000756921"/>
    </source>
</evidence>
<organism evidence="1 2">
    <name type="scientific">Paraphaeosphaeria minitans</name>
    <dbReference type="NCBI Taxonomy" id="565426"/>
    <lineage>
        <taxon>Eukaryota</taxon>
        <taxon>Fungi</taxon>
        <taxon>Dikarya</taxon>
        <taxon>Ascomycota</taxon>
        <taxon>Pezizomycotina</taxon>
        <taxon>Dothideomycetes</taxon>
        <taxon>Pleosporomycetidae</taxon>
        <taxon>Pleosporales</taxon>
        <taxon>Massarineae</taxon>
        <taxon>Didymosphaeriaceae</taxon>
        <taxon>Paraphaeosphaeria</taxon>
    </lineage>
</organism>
<gene>
    <name evidence="1" type="ORF">PMIN01_02231</name>
</gene>
<protein>
    <submittedName>
        <fullName evidence="1">Uncharacterized protein</fullName>
    </submittedName>
</protein>